<feature type="transmembrane region" description="Helical" evidence="1">
    <location>
        <begin position="16"/>
        <end position="40"/>
    </location>
</feature>
<reference evidence="3" key="1">
    <citation type="journal article" date="2019" name="Int. J. Syst. Evol. Microbiol.">
        <title>The Global Catalogue of Microorganisms (GCM) 10K type strain sequencing project: providing services to taxonomists for standard genome sequencing and annotation.</title>
        <authorList>
            <consortium name="The Broad Institute Genomics Platform"/>
            <consortium name="The Broad Institute Genome Sequencing Center for Infectious Disease"/>
            <person name="Wu L."/>
            <person name="Ma J."/>
        </authorList>
    </citation>
    <scope>NUCLEOTIDE SEQUENCE [LARGE SCALE GENOMIC DNA]</scope>
    <source>
        <strain evidence="3">CECT 7649</strain>
    </source>
</reference>
<name>A0ABW3J3I8_9FLAO</name>
<keyword evidence="1" id="KW-0472">Membrane</keyword>
<dbReference type="InterPro" id="IPR025367">
    <property type="entry name" value="DUF4271"/>
</dbReference>
<evidence type="ECO:0000313" key="2">
    <source>
        <dbReference type="EMBL" id="MFD0984982.1"/>
    </source>
</evidence>
<keyword evidence="1" id="KW-1133">Transmembrane helix</keyword>
<keyword evidence="1" id="KW-0812">Transmembrane</keyword>
<feature type="transmembrane region" description="Helical" evidence="1">
    <location>
        <begin position="196"/>
        <end position="218"/>
    </location>
</feature>
<comment type="caution">
    <text evidence="2">The sequence shown here is derived from an EMBL/GenBank/DDBJ whole genome shotgun (WGS) entry which is preliminary data.</text>
</comment>
<feature type="transmembrane region" description="Helical" evidence="1">
    <location>
        <begin position="96"/>
        <end position="120"/>
    </location>
</feature>
<dbReference type="Pfam" id="PF14093">
    <property type="entry name" value="DUF4271"/>
    <property type="match status" value="1"/>
</dbReference>
<protein>
    <submittedName>
        <fullName evidence="2">DUF4271 domain-containing protein</fullName>
    </submittedName>
</protein>
<dbReference type="RefSeq" id="WP_379757568.1">
    <property type="nucleotide sequence ID" value="NZ_JBHSYB010000027.1"/>
</dbReference>
<keyword evidence="3" id="KW-1185">Reference proteome</keyword>
<dbReference type="Proteomes" id="UP001597051">
    <property type="component" value="Unassembled WGS sequence"/>
</dbReference>
<feature type="transmembrane region" description="Helical" evidence="1">
    <location>
        <begin position="140"/>
        <end position="158"/>
    </location>
</feature>
<accession>A0ABW3J3I8</accession>
<feature type="transmembrane region" description="Helical" evidence="1">
    <location>
        <begin position="164"/>
        <end position="184"/>
    </location>
</feature>
<dbReference type="EMBL" id="JBHTIZ010000026">
    <property type="protein sequence ID" value="MFD0984982.1"/>
    <property type="molecule type" value="Genomic_DNA"/>
</dbReference>
<proteinExistence type="predicted"/>
<organism evidence="2 3">
    <name type="scientific">Flavobacterium myungsuense</name>
    <dbReference type="NCBI Taxonomy" id="651823"/>
    <lineage>
        <taxon>Bacteria</taxon>
        <taxon>Pseudomonadati</taxon>
        <taxon>Bacteroidota</taxon>
        <taxon>Flavobacteriia</taxon>
        <taxon>Flavobacteriales</taxon>
        <taxon>Flavobacteriaceae</taxon>
        <taxon>Flavobacterium</taxon>
    </lineage>
</organism>
<evidence type="ECO:0000313" key="3">
    <source>
        <dbReference type="Proteomes" id="UP001597051"/>
    </source>
</evidence>
<evidence type="ECO:0000256" key="1">
    <source>
        <dbReference type="SAM" id="Phobius"/>
    </source>
</evidence>
<sequence>MNEIVFHPRVLENRDWASILFIVAFALIAFAKSVFEIRFIDFLKLIVSDKYLKIYRDSSHLLSGFNIILFIVQVVSISFFIQLTLHHFGFVSKTNWIVFIQITTLLLFFILSKFLIEMIISTSFNIEEFAELYNLQKVSYRSYIGLLILPIDIILFYNNNSSQFLILFFIAIILIINTLTYILSLKNYQNLIFGKLFYFILYLCALEIAPYYFIYYWFTKS</sequence>
<gene>
    <name evidence="2" type="ORF">ACFQ0S_10905</name>
</gene>
<feature type="transmembrane region" description="Helical" evidence="1">
    <location>
        <begin position="61"/>
        <end position="84"/>
    </location>
</feature>